<name>A0ABD2P973_9CUCU</name>
<dbReference type="InterPro" id="IPR036691">
    <property type="entry name" value="Endo/exonu/phosph_ase_sf"/>
</dbReference>
<accession>A0ABD2P973</accession>
<dbReference type="Proteomes" id="UP001516400">
    <property type="component" value="Unassembled WGS sequence"/>
</dbReference>
<keyword evidence="2" id="KW-1185">Reference proteome</keyword>
<organism evidence="1 2">
    <name type="scientific">Cryptolaemus montrouzieri</name>
    <dbReference type="NCBI Taxonomy" id="559131"/>
    <lineage>
        <taxon>Eukaryota</taxon>
        <taxon>Metazoa</taxon>
        <taxon>Ecdysozoa</taxon>
        <taxon>Arthropoda</taxon>
        <taxon>Hexapoda</taxon>
        <taxon>Insecta</taxon>
        <taxon>Pterygota</taxon>
        <taxon>Neoptera</taxon>
        <taxon>Endopterygota</taxon>
        <taxon>Coleoptera</taxon>
        <taxon>Polyphaga</taxon>
        <taxon>Cucujiformia</taxon>
        <taxon>Coccinelloidea</taxon>
        <taxon>Coccinellidae</taxon>
        <taxon>Scymninae</taxon>
        <taxon>Scymnini</taxon>
        <taxon>Cryptolaemus</taxon>
    </lineage>
</organism>
<dbReference type="EMBL" id="JABFTP020000185">
    <property type="protein sequence ID" value="KAL3287247.1"/>
    <property type="molecule type" value="Genomic_DNA"/>
</dbReference>
<evidence type="ECO:0000313" key="1">
    <source>
        <dbReference type="EMBL" id="KAL3287247.1"/>
    </source>
</evidence>
<reference evidence="1 2" key="1">
    <citation type="journal article" date="2021" name="BMC Biol.">
        <title>Horizontally acquired antibacterial genes associated with adaptive radiation of ladybird beetles.</title>
        <authorList>
            <person name="Li H.S."/>
            <person name="Tang X.F."/>
            <person name="Huang Y.H."/>
            <person name="Xu Z.Y."/>
            <person name="Chen M.L."/>
            <person name="Du X.Y."/>
            <person name="Qiu B.Y."/>
            <person name="Chen P.T."/>
            <person name="Zhang W."/>
            <person name="Slipinski A."/>
            <person name="Escalona H.E."/>
            <person name="Waterhouse R.M."/>
            <person name="Zwick A."/>
            <person name="Pang H."/>
        </authorList>
    </citation>
    <scope>NUCLEOTIDE SEQUENCE [LARGE SCALE GENOMIC DNA]</scope>
    <source>
        <strain evidence="1">SYSU2018</strain>
    </source>
</reference>
<proteinExistence type="predicted"/>
<gene>
    <name evidence="1" type="ORF">HHI36_001723</name>
</gene>
<dbReference type="SUPFAM" id="SSF56219">
    <property type="entry name" value="DNase I-like"/>
    <property type="match status" value="1"/>
</dbReference>
<sequence>MRRWNLTGDIIGIGDFNIDLKSDTYYAKKCVKLINNNGLHLLVKYYTKITKDSAALIDYVITNNKNIKPYVNLTPKILDYSIITWELEEVRENKVKTYLHRRSYKSNDVDNFQRTLLKTVWNNNSPDVNFLAAKFLEPTKEFMSNHCPTVKIPVDESRPVKQWLNEEIEDIIKKRDRSYQIVVFTKSHQKWMEYKTLRNQVISRLRSSEKSFYFNILINYQVSLKISRAD</sequence>
<dbReference type="AlphaFoldDB" id="A0ABD2P973"/>
<comment type="caution">
    <text evidence="1">The sequence shown here is derived from an EMBL/GenBank/DDBJ whole genome shotgun (WGS) entry which is preliminary data.</text>
</comment>
<evidence type="ECO:0000313" key="2">
    <source>
        <dbReference type="Proteomes" id="UP001516400"/>
    </source>
</evidence>
<protein>
    <submittedName>
        <fullName evidence="1">Uncharacterized protein</fullName>
    </submittedName>
</protein>